<evidence type="ECO:0000256" key="10">
    <source>
        <dbReference type="SAM" id="Coils"/>
    </source>
</evidence>
<keyword evidence="5" id="KW-0493">Microtubule</keyword>
<keyword evidence="13" id="KW-1185">Reference proteome</keyword>
<dbReference type="PRINTS" id="PR02089">
    <property type="entry name" value="HAUSAUGMINL3"/>
</dbReference>
<keyword evidence="4" id="KW-0132">Cell division</keyword>
<dbReference type="EnsemblMetazoa" id="XM_038201057.1">
    <property type="protein sequence ID" value="XP_038056985.1"/>
    <property type="gene ID" value="LOC119728717"/>
</dbReference>
<proteinExistence type="inferred from homology"/>
<evidence type="ECO:0000256" key="7">
    <source>
        <dbReference type="ARBA" id="ARBA00023054"/>
    </source>
</evidence>
<dbReference type="PANTHER" id="PTHR19378">
    <property type="entry name" value="GOLGIN- RELATED"/>
    <property type="match status" value="1"/>
</dbReference>
<reference evidence="12" key="1">
    <citation type="submission" date="2022-11" db="UniProtKB">
        <authorList>
            <consortium name="EnsemblMetazoa"/>
        </authorList>
    </citation>
    <scope>IDENTIFICATION</scope>
</reference>
<dbReference type="PANTHER" id="PTHR19378:SF0">
    <property type="entry name" value="HAUS AUGMIN-LIKE COMPLEX SUBUNIT 3"/>
    <property type="match status" value="1"/>
</dbReference>
<dbReference type="GO" id="GO:0005874">
    <property type="term" value="C:microtubule"/>
    <property type="evidence" value="ECO:0007669"/>
    <property type="project" value="UniProtKB-KW"/>
</dbReference>
<accession>A0A913ZZB5</accession>
<evidence type="ECO:0000256" key="4">
    <source>
        <dbReference type="ARBA" id="ARBA00022618"/>
    </source>
</evidence>
<dbReference type="RefSeq" id="XP_038056985.1">
    <property type="nucleotide sequence ID" value="XM_038201057.1"/>
</dbReference>
<evidence type="ECO:0000256" key="2">
    <source>
        <dbReference type="ARBA" id="ARBA00009645"/>
    </source>
</evidence>
<evidence type="ECO:0000256" key="5">
    <source>
        <dbReference type="ARBA" id="ARBA00022701"/>
    </source>
</evidence>
<comment type="similarity">
    <text evidence="2">Belongs to the HAUS3 family.</text>
</comment>
<dbReference type="GO" id="GO:0070652">
    <property type="term" value="C:HAUS complex"/>
    <property type="evidence" value="ECO:0007669"/>
    <property type="project" value="InterPro"/>
</dbReference>
<keyword evidence="6" id="KW-0498">Mitosis</keyword>
<protein>
    <recommendedName>
        <fullName evidence="11">HAUS augmin-like complex subunit 3 N-terminal domain-containing protein</fullName>
    </recommendedName>
</protein>
<dbReference type="InterPro" id="IPR026206">
    <property type="entry name" value="HAUS3"/>
</dbReference>
<feature type="domain" description="HAUS augmin-like complex subunit 3 N-terminal" evidence="11">
    <location>
        <begin position="29"/>
        <end position="296"/>
    </location>
</feature>
<evidence type="ECO:0000313" key="13">
    <source>
        <dbReference type="Proteomes" id="UP000887568"/>
    </source>
</evidence>
<dbReference type="EnsemblMetazoa" id="XM_038201055.1">
    <property type="protein sequence ID" value="XP_038056983.1"/>
    <property type="gene ID" value="LOC119728717"/>
</dbReference>
<evidence type="ECO:0000256" key="9">
    <source>
        <dbReference type="ARBA" id="ARBA00023306"/>
    </source>
</evidence>
<dbReference type="GeneID" id="119728717"/>
<dbReference type="GO" id="GO:0051225">
    <property type="term" value="P:spindle assembly"/>
    <property type="evidence" value="ECO:0007669"/>
    <property type="project" value="InterPro"/>
</dbReference>
<dbReference type="OrthoDB" id="2159690at2759"/>
<dbReference type="GO" id="GO:0005815">
    <property type="term" value="C:microtubule organizing center"/>
    <property type="evidence" value="ECO:0007669"/>
    <property type="project" value="TreeGrafter"/>
</dbReference>
<evidence type="ECO:0000256" key="3">
    <source>
        <dbReference type="ARBA" id="ARBA00022490"/>
    </source>
</evidence>
<evidence type="ECO:0000256" key="6">
    <source>
        <dbReference type="ARBA" id="ARBA00022776"/>
    </source>
</evidence>
<dbReference type="GO" id="GO:0031023">
    <property type="term" value="P:microtubule organizing center organization"/>
    <property type="evidence" value="ECO:0007669"/>
    <property type="project" value="TreeGrafter"/>
</dbReference>
<comment type="subcellular location">
    <subcellularLocation>
        <location evidence="1">Cytoplasm</location>
        <location evidence="1">Cytoskeleton</location>
        <location evidence="1">Spindle</location>
    </subcellularLocation>
</comment>
<dbReference type="RefSeq" id="XP_038056983.1">
    <property type="nucleotide sequence ID" value="XM_038201055.1"/>
</dbReference>
<evidence type="ECO:0000313" key="12">
    <source>
        <dbReference type="EnsemblMetazoa" id="XP_038056983.1"/>
    </source>
</evidence>
<evidence type="ECO:0000259" key="11">
    <source>
        <dbReference type="Pfam" id="PF14932"/>
    </source>
</evidence>
<evidence type="ECO:0000256" key="8">
    <source>
        <dbReference type="ARBA" id="ARBA00023212"/>
    </source>
</evidence>
<organism evidence="12 13">
    <name type="scientific">Patiria miniata</name>
    <name type="common">Bat star</name>
    <name type="synonym">Asterina miniata</name>
    <dbReference type="NCBI Taxonomy" id="46514"/>
    <lineage>
        <taxon>Eukaryota</taxon>
        <taxon>Metazoa</taxon>
        <taxon>Echinodermata</taxon>
        <taxon>Eleutherozoa</taxon>
        <taxon>Asterozoa</taxon>
        <taxon>Asteroidea</taxon>
        <taxon>Valvatacea</taxon>
        <taxon>Valvatida</taxon>
        <taxon>Asterinidae</taxon>
        <taxon>Patiria</taxon>
    </lineage>
</organism>
<dbReference type="Proteomes" id="UP000887568">
    <property type="component" value="Unplaced"/>
</dbReference>
<dbReference type="OMA" id="LEWFCGN"/>
<name>A0A913ZZB5_PATMI</name>
<dbReference type="GO" id="GO:0051301">
    <property type="term" value="P:cell division"/>
    <property type="evidence" value="ECO:0007669"/>
    <property type="project" value="UniProtKB-KW"/>
</dbReference>
<feature type="coiled-coil region" evidence="10">
    <location>
        <begin position="102"/>
        <end position="129"/>
    </location>
</feature>
<evidence type="ECO:0000256" key="1">
    <source>
        <dbReference type="ARBA" id="ARBA00004186"/>
    </source>
</evidence>
<keyword evidence="3" id="KW-0963">Cytoplasm</keyword>
<dbReference type="AlphaFoldDB" id="A0A913ZZB5"/>
<sequence length="623" mass="71315">MSGGRRLVEALQRIGFGESHDLQAEGFDWMFDDEAVTPFLEWFCDNVGPSNLLSEQEIREFKILESSGEGILEGDQLEDALKNASVPDETQELSPEMLRDNILQMEEELQAAESRKEHLLQQRNKLSLHHTALTHRLTKMGLVESATKNQYKKKLEQNQTDNVQMNTALERLCQSTKDLLELYHRIDSLHSATGSSNTSQDAAFLSQQPLGHYHHSEERFTQELTSFTKKQFFEGIADLVGHDEGSRYQILDISNPSSLVIRGEKQHVTNSDCKELARLQALYPTSQRRRIKAQVEEARLLAACNFTGDKLQSLGNHGYPSNVTELSDRLKELQCKLQTVQRIGSKVAETDLHDLIQENAMLQATRVLYGDYNLKIMRQDYFTSKQDQLIEQLINQQSRHKFLLMSYEVEAHRHRETHRLLTASEQLLSRNLQAQQTRMRMMSDPSLAPPSGTRSTIDSRDVFINRLHNIIVDDKERNGHQQLFLTYSSLLEGARQLAERLSSVQEMLSSTNSSQDSRLADLETTLKRCEDMVYAGSATIDGQPVLSPLELMNGMTRLDQTLQKLEQTIRDIIGEYNNKLKMLKGDPLLAKQRRLFVYFLTDPPRLRRTVSELSQRLEAQLVT</sequence>
<dbReference type="InterPro" id="IPR032733">
    <property type="entry name" value="HAUS3_N"/>
</dbReference>
<keyword evidence="9" id="KW-0131">Cell cycle</keyword>
<keyword evidence="7 10" id="KW-0175">Coiled coil</keyword>
<dbReference type="Pfam" id="PF14932">
    <property type="entry name" value="HAUS-augmin3"/>
    <property type="match status" value="1"/>
</dbReference>
<keyword evidence="8" id="KW-0206">Cytoskeleton</keyword>
<dbReference type="GO" id="GO:0072686">
    <property type="term" value="C:mitotic spindle"/>
    <property type="evidence" value="ECO:0007669"/>
    <property type="project" value="TreeGrafter"/>
</dbReference>